<organism evidence="7 8">
    <name type="scientific">Kriegella aquimaris</name>
    <dbReference type="NCBI Taxonomy" id="192904"/>
    <lineage>
        <taxon>Bacteria</taxon>
        <taxon>Pseudomonadati</taxon>
        <taxon>Bacteroidota</taxon>
        <taxon>Flavobacteriia</taxon>
        <taxon>Flavobacteriales</taxon>
        <taxon>Flavobacteriaceae</taxon>
        <taxon>Kriegella</taxon>
    </lineage>
</organism>
<evidence type="ECO:0000256" key="1">
    <source>
        <dbReference type="ARBA" id="ARBA00004370"/>
    </source>
</evidence>
<dbReference type="InterPro" id="IPR010920">
    <property type="entry name" value="LSM_dom_sf"/>
</dbReference>
<evidence type="ECO:0000256" key="5">
    <source>
        <dbReference type="SAM" id="Phobius"/>
    </source>
</evidence>
<comment type="subcellular location">
    <subcellularLocation>
        <location evidence="1">Membrane</location>
    </subcellularLocation>
</comment>
<dbReference type="PANTHER" id="PTHR30221">
    <property type="entry name" value="SMALL-CONDUCTANCE MECHANOSENSITIVE CHANNEL"/>
    <property type="match status" value="1"/>
</dbReference>
<sequence>MENFIATYQSELLTTCITIAVLLILKFVTNKTIRKVGKLSDIVEARTLLITKYVSGLLTILGIGALTFIWGVNYREVGTLFASVFAVIGVALFASWSILSNVTAGVILFFSFPFKIGDKVKILDKDIESEEPYLIEDIKAFHVNLRKENGELLVYPNNLMMQKAVSLINTKELHKVQDELI</sequence>
<feature type="domain" description="Mechanosensitive ion channel MscS" evidence="6">
    <location>
        <begin position="98"/>
        <end position="165"/>
    </location>
</feature>
<dbReference type="AlphaFoldDB" id="A0A1G9J7P3"/>
<dbReference type="InterPro" id="IPR006685">
    <property type="entry name" value="MscS_channel_2nd"/>
</dbReference>
<feature type="transmembrane region" description="Helical" evidence="5">
    <location>
        <begin position="12"/>
        <end position="29"/>
    </location>
</feature>
<name>A0A1G9J7P3_9FLAO</name>
<evidence type="ECO:0000313" key="7">
    <source>
        <dbReference type="EMBL" id="SDL33256.1"/>
    </source>
</evidence>
<dbReference type="Gene3D" id="2.30.30.60">
    <property type="match status" value="1"/>
</dbReference>
<accession>A0A1G9J7P3</accession>
<proteinExistence type="predicted"/>
<dbReference type="PANTHER" id="PTHR30221:SF8">
    <property type="entry name" value="SMALL-CONDUCTANCE MECHANOSENSITIVE CHANNEL"/>
    <property type="match status" value="1"/>
</dbReference>
<evidence type="ECO:0000259" key="6">
    <source>
        <dbReference type="Pfam" id="PF00924"/>
    </source>
</evidence>
<protein>
    <submittedName>
        <fullName evidence="7">Mechanosensitive ion channel</fullName>
    </submittedName>
</protein>
<keyword evidence="3 5" id="KW-1133">Transmembrane helix</keyword>
<keyword evidence="8" id="KW-1185">Reference proteome</keyword>
<dbReference type="InterPro" id="IPR023408">
    <property type="entry name" value="MscS_beta-dom_sf"/>
</dbReference>
<evidence type="ECO:0000256" key="2">
    <source>
        <dbReference type="ARBA" id="ARBA00022692"/>
    </source>
</evidence>
<dbReference type="Proteomes" id="UP000199440">
    <property type="component" value="Unassembled WGS sequence"/>
</dbReference>
<dbReference type="GO" id="GO:0016020">
    <property type="term" value="C:membrane"/>
    <property type="evidence" value="ECO:0007669"/>
    <property type="project" value="UniProtKB-SubCell"/>
</dbReference>
<dbReference type="EMBL" id="FNGV01000001">
    <property type="protein sequence ID" value="SDL33256.1"/>
    <property type="molecule type" value="Genomic_DNA"/>
</dbReference>
<feature type="transmembrane region" description="Helical" evidence="5">
    <location>
        <begin position="50"/>
        <end position="72"/>
    </location>
</feature>
<dbReference type="RefSeq" id="WP_089884793.1">
    <property type="nucleotide sequence ID" value="NZ_FNGV01000001.1"/>
</dbReference>
<dbReference type="OrthoDB" id="5705501at2"/>
<keyword evidence="2 5" id="KW-0812">Transmembrane</keyword>
<dbReference type="GO" id="GO:0008381">
    <property type="term" value="F:mechanosensitive monoatomic ion channel activity"/>
    <property type="evidence" value="ECO:0007669"/>
    <property type="project" value="InterPro"/>
</dbReference>
<dbReference type="SUPFAM" id="SSF50182">
    <property type="entry name" value="Sm-like ribonucleoproteins"/>
    <property type="match status" value="1"/>
</dbReference>
<feature type="transmembrane region" description="Helical" evidence="5">
    <location>
        <begin position="84"/>
        <end position="112"/>
    </location>
</feature>
<dbReference type="STRING" id="192904.SAMN04488514_101432"/>
<reference evidence="7 8" key="1">
    <citation type="submission" date="2016-10" db="EMBL/GenBank/DDBJ databases">
        <authorList>
            <person name="de Groot N.N."/>
        </authorList>
    </citation>
    <scope>NUCLEOTIDE SEQUENCE [LARGE SCALE GENOMIC DNA]</scope>
    <source>
        <strain evidence="7 8">DSM 19886</strain>
    </source>
</reference>
<gene>
    <name evidence="7" type="ORF">SAMN04488514_101432</name>
</gene>
<evidence type="ECO:0000256" key="3">
    <source>
        <dbReference type="ARBA" id="ARBA00022989"/>
    </source>
</evidence>
<dbReference type="InterPro" id="IPR045275">
    <property type="entry name" value="MscS_archaea/bacteria_type"/>
</dbReference>
<dbReference type="Pfam" id="PF00924">
    <property type="entry name" value="MS_channel_2nd"/>
    <property type="match status" value="1"/>
</dbReference>
<keyword evidence="4 5" id="KW-0472">Membrane</keyword>
<evidence type="ECO:0000313" key="8">
    <source>
        <dbReference type="Proteomes" id="UP000199440"/>
    </source>
</evidence>
<evidence type="ECO:0000256" key="4">
    <source>
        <dbReference type="ARBA" id="ARBA00023136"/>
    </source>
</evidence>